<dbReference type="Pfam" id="PF02393">
    <property type="entry name" value="US22"/>
    <property type="match status" value="3"/>
</dbReference>
<evidence type="ECO:0000313" key="2">
    <source>
        <dbReference type="Proteomes" id="UP000103899"/>
    </source>
</evidence>
<dbReference type="GeneID" id="80534733"/>
<dbReference type="InterPro" id="IPR003360">
    <property type="entry name" value="US22-like"/>
</dbReference>
<dbReference type="KEGG" id="vg:80534733"/>
<dbReference type="Proteomes" id="UP000103899">
    <property type="component" value="Segment"/>
</dbReference>
<reference evidence="1 2" key="1">
    <citation type="journal article" date="2012" name="J. Virol.">
        <title>A Novel Bat Herpesvirus Encodes Homologues of Major Histocompatibility Complex Classes I and II, C-Type Lectin, and a Unique Family of Immune-Related Genes.</title>
        <authorList>
            <person name="Zhang H."/>
            <person name="Todd S."/>
            <person name="Tachedjian M."/>
            <person name="Barr J.A."/>
            <person name="Luo M."/>
            <person name="Yu M."/>
            <person name="Marsh G.A."/>
            <person name="Crameri G."/>
            <person name="Wang L.F."/>
        </authorList>
    </citation>
    <scope>NUCLEOTIDE SEQUENCE [LARGE SCALE GENOMIC DNA]</scope>
    <source>
        <strain evidence="1">B7D8</strain>
    </source>
</reference>
<organism evidence="1 2">
    <name type="scientific">miniopterid betaherpesvirus 1</name>
    <dbReference type="NCBI Taxonomy" id="3070189"/>
    <lineage>
        <taxon>Viruses</taxon>
        <taxon>Duplodnaviria</taxon>
        <taxon>Heunggongvirae</taxon>
        <taxon>Peploviricota</taxon>
        <taxon>Herviviricetes</taxon>
        <taxon>Herpesvirales</taxon>
        <taxon>Orthoherpesviridae</taxon>
        <taxon>Betaherpesvirinae</taxon>
        <taxon>Quwivirus</taxon>
        <taxon>Quwivirus miniopteridbeta1</taxon>
    </lineage>
</organism>
<keyword evidence="2" id="KW-1185">Reference proteome</keyword>
<evidence type="ECO:0000313" key="1">
    <source>
        <dbReference type="EMBL" id="AFK83845.1"/>
    </source>
</evidence>
<dbReference type="RefSeq" id="YP_010797030.1">
    <property type="nucleotide sequence ID" value="NC_076129.1"/>
</dbReference>
<protein>
    <submittedName>
        <fullName evidence="1">B29</fullName>
    </submittedName>
</protein>
<accession>I3VQ01</accession>
<sequence length="793" mass="88691">MLCDSSGFLHIIYVGRGRAIQWLVRSVCSTLRTISRPVTMDLRGRGDVVVVGGSRLRKNPSICPLFKFSDLSCSYDGDLESRECGSFGGRSDQSREARSGTRAVNQIRVDRRRGRGGFRRAFGGRRRFTFSESEMIGLCRRRDLSGLAAFVKSYRGTCVLLPWPSNCDLKLGDVGTVSGFSLTDLRRCETQFLGETVEMQVVGSVRRNGKEYPVMVGSDGYVYGYDDRDDALYQLADGLTDFLELGMMRFEPMYATQEDLEDACGRTTGTAQMCRSSERLRYVLSLTDFGGLLGCLDTRERTAYVSANRGLALRLTWPENMYVILTDSKGAGVTALELTRIQNEMSIPEPLMLLGVVADAKNDFVVRGLWILVSDSGRVFAYSESAKTLLEIADRVQTFVRVGLSRMVDDYKYENVGSAALETAMCFRHSDNTRLPPKKRKMVIQPFDSFDNLYDRYGRTKFDPRWKSLMEICQDAYGRCGDRYKTRVKKFVTENAGAWLAMVWPPRYGLAVGSVEHFRDGAGMKNYKRFACTANVRCLMLIGVVCEYGTAPDGADCPEILISETGCVFCYIDSENRMYAISETIDGFVSSGLGVVYSFFERDFDDAGTERAWYGYDTGRVADLLRLGKNYEDVLSYCAAKSGMCAAVGGMVRCSLTFGTRCTLRKHHVNGFVLDGLDLAGFHVIGQLDYLDRTIVIDRSCGVYAILHGSRMVKLANDLRAFFRWGATWFKCMRKLCFAPKDGAGVVGDQRWSCPNLSECVLPGDTFCFHKIDYLNRHSLAEDHPVSDVVPSA</sequence>
<name>I3VQ01_9BETA</name>
<proteinExistence type="predicted"/>
<dbReference type="EMBL" id="JQ805139">
    <property type="protein sequence ID" value="AFK83845.1"/>
    <property type="molecule type" value="Genomic_DNA"/>
</dbReference>